<organism evidence="2 3">
    <name type="scientific">Cytophaga hutchinsonii (strain ATCC 33406 / DSM 1761 / CIP 103989 / NBRC 15051 / NCIMB 9469 / D465)</name>
    <dbReference type="NCBI Taxonomy" id="269798"/>
    <lineage>
        <taxon>Bacteria</taxon>
        <taxon>Pseudomonadati</taxon>
        <taxon>Bacteroidota</taxon>
        <taxon>Cytophagia</taxon>
        <taxon>Cytophagales</taxon>
        <taxon>Cytophagaceae</taxon>
        <taxon>Cytophaga</taxon>
    </lineage>
</organism>
<dbReference type="EMBL" id="CP000383">
    <property type="protein sequence ID" value="ABG60335.1"/>
    <property type="molecule type" value="Genomic_DNA"/>
</dbReference>
<proteinExistence type="predicted"/>
<keyword evidence="1" id="KW-0732">Signal</keyword>
<dbReference type="AlphaFoldDB" id="A0A6N4SV35"/>
<feature type="chain" id="PRO_5026992608" description="Lipoprotein" evidence="1">
    <location>
        <begin position="27"/>
        <end position="98"/>
    </location>
</feature>
<dbReference type="Proteomes" id="UP000001822">
    <property type="component" value="Chromosome"/>
</dbReference>
<feature type="signal peptide" evidence="1">
    <location>
        <begin position="1"/>
        <end position="26"/>
    </location>
</feature>
<keyword evidence="3" id="KW-1185">Reference proteome</keyword>
<reference evidence="2 3" key="1">
    <citation type="journal article" date="2007" name="Appl. Environ. Microbiol.">
        <title>Genome sequence of the cellulolytic gliding bacterium Cytophaga hutchinsonii.</title>
        <authorList>
            <person name="Xie G."/>
            <person name="Bruce D.C."/>
            <person name="Challacombe J.F."/>
            <person name="Chertkov O."/>
            <person name="Detter J.C."/>
            <person name="Gilna P."/>
            <person name="Han C.S."/>
            <person name="Lucas S."/>
            <person name="Misra M."/>
            <person name="Myers G.L."/>
            <person name="Richardson P."/>
            <person name="Tapia R."/>
            <person name="Thayer N."/>
            <person name="Thompson L.S."/>
            <person name="Brettin T.S."/>
            <person name="Henrissat B."/>
            <person name="Wilson D.B."/>
            <person name="McBride M.J."/>
        </authorList>
    </citation>
    <scope>NUCLEOTIDE SEQUENCE [LARGE SCALE GENOMIC DNA]</scope>
    <source>
        <strain evidence="3">ATCC 33406 / DSM 1761 / CIP 103989 / NBRC 15051 / NCIMB 9469 / D465</strain>
    </source>
</reference>
<gene>
    <name evidence="2" type="ordered locus">CHU_3095</name>
</gene>
<evidence type="ECO:0000313" key="3">
    <source>
        <dbReference type="Proteomes" id="UP000001822"/>
    </source>
</evidence>
<protein>
    <recommendedName>
        <fullName evidence="4">Lipoprotein</fullName>
    </recommendedName>
</protein>
<dbReference type="RefSeq" id="WP_011586444.1">
    <property type="nucleotide sequence ID" value="NC_008255.1"/>
</dbReference>
<evidence type="ECO:0000256" key="1">
    <source>
        <dbReference type="SAM" id="SignalP"/>
    </source>
</evidence>
<dbReference type="KEGG" id="chu:CHU_3095"/>
<sequence length="98" mass="10016">MEKKSKSILWSSVAAGAMLGAASIFASCSTESKDVTTEVQTPAKDTTGEHTCGTEHTCGKDSAEAKCGEGKAADAKCGEHKTTEGKCGEGKCGADKKK</sequence>
<name>A0A6N4SV35_CYTH3</name>
<evidence type="ECO:0000313" key="2">
    <source>
        <dbReference type="EMBL" id="ABG60335.1"/>
    </source>
</evidence>
<evidence type="ECO:0008006" key="4">
    <source>
        <dbReference type="Google" id="ProtNLM"/>
    </source>
</evidence>
<dbReference type="OrthoDB" id="6272851at2"/>
<dbReference type="PROSITE" id="PS51257">
    <property type="entry name" value="PROKAR_LIPOPROTEIN"/>
    <property type="match status" value="1"/>
</dbReference>
<accession>A0A6N4SV35</accession>